<evidence type="ECO:0000313" key="2">
    <source>
        <dbReference type="Proteomes" id="UP000821845"/>
    </source>
</evidence>
<comment type="caution">
    <text evidence="1">The sequence shown here is derived from an EMBL/GenBank/DDBJ whole genome shotgun (WGS) entry which is preliminary data.</text>
</comment>
<organism evidence="1 2">
    <name type="scientific">Hyalomma asiaticum</name>
    <name type="common">Tick</name>
    <dbReference type="NCBI Taxonomy" id="266040"/>
    <lineage>
        <taxon>Eukaryota</taxon>
        <taxon>Metazoa</taxon>
        <taxon>Ecdysozoa</taxon>
        <taxon>Arthropoda</taxon>
        <taxon>Chelicerata</taxon>
        <taxon>Arachnida</taxon>
        <taxon>Acari</taxon>
        <taxon>Parasitiformes</taxon>
        <taxon>Ixodida</taxon>
        <taxon>Ixodoidea</taxon>
        <taxon>Ixodidae</taxon>
        <taxon>Hyalomminae</taxon>
        <taxon>Hyalomma</taxon>
    </lineage>
</organism>
<keyword evidence="2" id="KW-1185">Reference proteome</keyword>
<sequence>MDDIDEYARKLAERTRARGRNLHHKKAEPTPPKRSLTADDLSDQCGGDTEKKASPPKRQCLGDDKENADTLSVRVGRLQSLKESSSTLASKSTEDAEWVALPRHALVGDDTETPRGLAALRRKHVTSPNFGSKESRQVLSQAAALDEENKRAPRGLAALRRRQEDLFEADVVPSSTCQPKSPLAKIEKPKQPASRNEIEGNSLQSKPQKNNNWDPKVIASLEAQGFMKSPSASKLSYSFKPHGCHDPPDNSDCLIEVKTHEGSCTVSPPLPPPLPSAKTAVSTTNTGVKVNKPNVTVTQQKPANNFSQGGLPQRPQAQHMGRDPSELSLQQRKALFEATVVAEQAQQPCEAPENLSVAQRKALFEQQMKLSKAAAERSYPVGGRGGDVVTPVLTVCFAFALTVGFPVHITCDRFHGHLFCREDTRISTSSGTAPPLRRCAPECALFNVIQWGQSITFFVCLRLSCFCCGYSSPALQKQLAAICFSVDLEDADSISSA</sequence>
<accession>A0ACB7TMD5</accession>
<name>A0ACB7TMD5_HYAAI</name>
<proteinExistence type="predicted"/>
<reference evidence="1" key="1">
    <citation type="submission" date="2020-05" db="EMBL/GenBank/DDBJ databases">
        <title>Large-scale comparative analyses of tick genomes elucidate their genetic diversity and vector capacities.</title>
        <authorList>
            <person name="Jia N."/>
            <person name="Wang J."/>
            <person name="Shi W."/>
            <person name="Du L."/>
            <person name="Sun Y."/>
            <person name="Zhan W."/>
            <person name="Jiang J."/>
            <person name="Wang Q."/>
            <person name="Zhang B."/>
            <person name="Ji P."/>
            <person name="Sakyi L.B."/>
            <person name="Cui X."/>
            <person name="Yuan T."/>
            <person name="Jiang B."/>
            <person name="Yang W."/>
            <person name="Lam T.T.-Y."/>
            <person name="Chang Q."/>
            <person name="Ding S."/>
            <person name="Wang X."/>
            <person name="Zhu J."/>
            <person name="Ruan X."/>
            <person name="Zhao L."/>
            <person name="Wei J."/>
            <person name="Que T."/>
            <person name="Du C."/>
            <person name="Cheng J."/>
            <person name="Dai P."/>
            <person name="Han X."/>
            <person name="Huang E."/>
            <person name="Gao Y."/>
            <person name="Liu J."/>
            <person name="Shao H."/>
            <person name="Ye R."/>
            <person name="Li L."/>
            <person name="Wei W."/>
            <person name="Wang X."/>
            <person name="Wang C."/>
            <person name="Yang T."/>
            <person name="Huo Q."/>
            <person name="Li W."/>
            <person name="Guo W."/>
            <person name="Chen H."/>
            <person name="Zhou L."/>
            <person name="Ni X."/>
            <person name="Tian J."/>
            <person name="Zhou Y."/>
            <person name="Sheng Y."/>
            <person name="Liu T."/>
            <person name="Pan Y."/>
            <person name="Xia L."/>
            <person name="Li J."/>
            <person name="Zhao F."/>
            <person name="Cao W."/>
        </authorList>
    </citation>
    <scope>NUCLEOTIDE SEQUENCE</scope>
    <source>
        <strain evidence="1">Hyas-2018</strain>
    </source>
</reference>
<gene>
    <name evidence="1" type="ORF">HPB50_023202</name>
</gene>
<dbReference type="EMBL" id="CM023481">
    <property type="protein sequence ID" value="KAH6948223.1"/>
    <property type="molecule type" value="Genomic_DNA"/>
</dbReference>
<protein>
    <submittedName>
        <fullName evidence="1">Uncharacterized protein</fullName>
    </submittedName>
</protein>
<dbReference type="Proteomes" id="UP000821845">
    <property type="component" value="Chromosome 1"/>
</dbReference>
<evidence type="ECO:0000313" key="1">
    <source>
        <dbReference type="EMBL" id="KAH6948223.1"/>
    </source>
</evidence>